<evidence type="ECO:0000313" key="2">
    <source>
        <dbReference type="EMBL" id="PKR77341.1"/>
    </source>
</evidence>
<comment type="caution">
    <text evidence="2">The sequence shown here is derived from an EMBL/GenBank/DDBJ whole genome shotgun (WGS) entry which is preliminary data.</text>
</comment>
<keyword evidence="3" id="KW-1185">Reference proteome</keyword>
<dbReference type="OrthoDB" id="2974207at2"/>
<dbReference type="Proteomes" id="UP000243524">
    <property type="component" value="Unassembled WGS sequence"/>
</dbReference>
<reference evidence="2 3" key="1">
    <citation type="submission" date="2017-06" db="EMBL/GenBank/DDBJ databases">
        <title>the draft geome sequence of Illustriluteabacillus marina B3227.</title>
        <authorList>
            <person name="He R.-H."/>
            <person name="Du Z.-J."/>
        </authorList>
    </citation>
    <scope>NUCLEOTIDE SEQUENCE [LARGE SCALE GENOMIC DNA]</scope>
    <source>
        <strain evidence="2 3">B3227</strain>
    </source>
</reference>
<keyword evidence="1" id="KW-1133">Transmembrane helix</keyword>
<dbReference type="AlphaFoldDB" id="A0A2I0QSM6"/>
<feature type="transmembrane region" description="Helical" evidence="1">
    <location>
        <begin position="7"/>
        <end position="27"/>
    </location>
</feature>
<sequence length="99" mass="11276">MDDLSVALKWLAQASIILGGVLSIYWFQYTDEGKNFWSTKIKNLNMEKLNENEQEVSPSKLRGIITVIKNGSLLLKVWLFLYSIFFASMIIMALIAVTT</sequence>
<evidence type="ECO:0000256" key="1">
    <source>
        <dbReference type="SAM" id="Phobius"/>
    </source>
</evidence>
<proteinExistence type="predicted"/>
<organism evidence="2 3">
    <name type="scientific">Halalkalibacillus sediminis</name>
    <dbReference type="NCBI Taxonomy" id="2018042"/>
    <lineage>
        <taxon>Bacteria</taxon>
        <taxon>Bacillati</taxon>
        <taxon>Bacillota</taxon>
        <taxon>Bacilli</taxon>
        <taxon>Bacillales</taxon>
        <taxon>Bacillaceae</taxon>
        <taxon>Halalkalibacillus</taxon>
    </lineage>
</organism>
<keyword evidence="1" id="KW-0472">Membrane</keyword>
<feature type="transmembrane region" description="Helical" evidence="1">
    <location>
        <begin position="77"/>
        <end position="97"/>
    </location>
</feature>
<protein>
    <submittedName>
        <fullName evidence="2">Uncharacterized protein</fullName>
    </submittedName>
</protein>
<dbReference type="RefSeq" id="WP_101332169.1">
    <property type="nucleotide sequence ID" value="NZ_PJNH01000003.1"/>
</dbReference>
<name>A0A2I0QSM6_9BACI</name>
<keyword evidence="1" id="KW-0812">Transmembrane</keyword>
<evidence type="ECO:0000313" key="3">
    <source>
        <dbReference type="Proteomes" id="UP000243524"/>
    </source>
</evidence>
<gene>
    <name evidence="2" type="ORF">CEY16_11450</name>
</gene>
<dbReference type="EMBL" id="PJNH01000003">
    <property type="protein sequence ID" value="PKR77341.1"/>
    <property type="molecule type" value="Genomic_DNA"/>
</dbReference>
<accession>A0A2I0QSM6</accession>